<dbReference type="InterPro" id="IPR002557">
    <property type="entry name" value="Chitin-bd_dom"/>
</dbReference>
<dbReference type="OrthoDB" id="6020543at2759"/>
<dbReference type="OMA" id="FACEDNL"/>
<dbReference type="GO" id="GO:0006508">
    <property type="term" value="P:proteolysis"/>
    <property type="evidence" value="ECO:0007669"/>
    <property type="project" value="UniProtKB-KW"/>
</dbReference>
<evidence type="ECO:0000256" key="1">
    <source>
        <dbReference type="SAM" id="MobiDB-lite"/>
    </source>
</evidence>
<feature type="domain" description="Chitin-binding type-2" evidence="3">
    <location>
        <begin position="248"/>
        <end position="306"/>
    </location>
</feature>
<dbReference type="Pfam" id="PF01607">
    <property type="entry name" value="CBM_14"/>
    <property type="match status" value="1"/>
</dbReference>
<keyword evidence="4" id="KW-0378">Hydrolase</keyword>
<feature type="chain" id="PRO_5012872528" evidence="2">
    <location>
        <begin position="18"/>
        <end position="308"/>
    </location>
</feature>
<dbReference type="InterPro" id="IPR036508">
    <property type="entry name" value="Chitin-bd_dom_sf"/>
</dbReference>
<dbReference type="PROSITE" id="PS50940">
    <property type="entry name" value="CHIT_BIND_II"/>
    <property type="match status" value="1"/>
</dbReference>
<dbReference type="GO" id="GO:0008237">
    <property type="term" value="F:metallopeptidase activity"/>
    <property type="evidence" value="ECO:0007669"/>
    <property type="project" value="UniProtKB-KW"/>
</dbReference>
<dbReference type="GO" id="GO:0008061">
    <property type="term" value="F:chitin binding"/>
    <property type="evidence" value="ECO:0007669"/>
    <property type="project" value="InterPro"/>
</dbReference>
<dbReference type="AlphaFoldDB" id="A0A226DH47"/>
<reference evidence="4 5" key="1">
    <citation type="submission" date="2015-12" db="EMBL/GenBank/DDBJ databases">
        <title>The genome of Folsomia candida.</title>
        <authorList>
            <person name="Faddeeva A."/>
            <person name="Derks M.F."/>
            <person name="Anvar Y."/>
            <person name="Smit S."/>
            <person name="Van Straalen N."/>
            <person name="Roelofs D."/>
        </authorList>
    </citation>
    <scope>NUCLEOTIDE SEQUENCE [LARGE SCALE GENOMIC DNA]</scope>
    <source>
        <strain evidence="4 5">VU population</strain>
        <tissue evidence="4">Whole body</tissue>
    </source>
</reference>
<evidence type="ECO:0000259" key="3">
    <source>
        <dbReference type="PROSITE" id="PS50940"/>
    </source>
</evidence>
<dbReference type="EMBL" id="LNIX01000019">
    <property type="protein sequence ID" value="OXA44470.1"/>
    <property type="molecule type" value="Genomic_DNA"/>
</dbReference>
<organism evidence="4 5">
    <name type="scientific">Folsomia candida</name>
    <name type="common">Springtail</name>
    <dbReference type="NCBI Taxonomy" id="158441"/>
    <lineage>
        <taxon>Eukaryota</taxon>
        <taxon>Metazoa</taxon>
        <taxon>Ecdysozoa</taxon>
        <taxon>Arthropoda</taxon>
        <taxon>Hexapoda</taxon>
        <taxon>Collembola</taxon>
        <taxon>Entomobryomorpha</taxon>
        <taxon>Isotomoidea</taxon>
        <taxon>Isotomidae</taxon>
        <taxon>Proisotominae</taxon>
        <taxon>Folsomia</taxon>
    </lineage>
</organism>
<dbReference type="GO" id="GO:0005576">
    <property type="term" value="C:extracellular region"/>
    <property type="evidence" value="ECO:0007669"/>
    <property type="project" value="InterPro"/>
</dbReference>
<gene>
    <name evidence="4" type="ORF">Fcan01_20799</name>
</gene>
<dbReference type="Gene3D" id="2.170.140.10">
    <property type="entry name" value="Chitin binding domain"/>
    <property type="match status" value="1"/>
</dbReference>
<feature type="compositionally biased region" description="Acidic residues" evidence="1">
    <location>
        <begin position="221"/>
        <end position="232"/>
    </location>
</feature>
<feature type="compositionally biased region" description="Acidic residues" evidence="1">
    <location>
        <begin position="97"/>
        <end position="211"/>
    </location>
</feature>
<keyword evidence="5" id="KW-1185">Reference proteome</keyword>
<sequence>MKLYAAILLCCVAYVSAASIEVAGGADAKTLFPSCKSSDQGKRYSIFFNVHSYRECTAKGLKTFACEDNLYFTEKCQVCVSVWDYVFRKCPPAPQPEPEEPETEPEASSESEEETPVIEESVEEVPESEEVVTEGPVEESEEEATEAPTEETPVVEESEEVPESEEVVTEGPGSEEEVTEVPTEEPVVEESEEPASDESTEIPTEDPEPEPTDAPAPESSESSEEEVPEPEPTEAPVTEAPQPKDCTSIVCNPNDREDMYHAHPSDCGKWCQCDNFKPVEKLCPGGLHFNTAVNVCDWPAAANCQVGK</sequence>
<comment type="caution">
    <text evidence="4">The sequence shown here is derived from an EMBL/GenBank/DDBJ whole genome shotgun (WGS) entry which is preliminary data.</text>
</comment>
<proteinExistence type="predicted"/>
<dbReference type="Proteomes" id="UP000198287">
    <property type="component" value="Unassembled WGS sequence"/>
</dbReference>
<dbReference type="SUPFAM" id="SSF57625">
    <property type="entry name" value="Invertebrate chitin-binding proteins"/>
    <property type="match status" value="2"/>
</dbReference>
<keyword evidence="2" id="KW-0732">Signal</keyword>
<keyword evidence="4" id="KW-0645">Protease</keyword>
<evidence type="ECO:0000313" key="4">
    <source>
        <dbReference type="EMBL" id="OXA44470.1"/>
    </source>
</evidence>
<feature type="signal peptide" evidence="2">
    <location>
        <begin position="1"/>
        <end position="17"/>
    </location>
</feature>
<name>A0A226DH47_FOLCA</name>
<evidence type="ECO:0000313" key="5">
    <source>
        <dbReference type="Proteomes" id="UP000198287"/>
    </source>
</evidence>
<keyword evidence="4" id="KW-0482">Metalloprotease</keyword>
<evidence type="ECO:0000256" key="2">
    <source>
        <dbReference type="SAM" id="SignalP"/>
    </source>
</evidence>
<feature type="region of interest" description="Disordered" evidence="1">
    <location>
        <begin position="92"/>
        <end position="251"/>
    </location>
</feature>
<accession>A0A226DH47</accession>
<dbReference type="SMART" id="SM00494">
    <property type="entry name" value="ChtBD2"/>
    <property type="match status" value="2"/>
</dbReference>
<protein>
    <submittedName>
        <fullName evidence="4">Zinc metalloprotease ZmpB</fullName>
    </submittedName>
</protein>